<dbReference type="InterPro" id="IPR050595">
    <property type="entry name" value="Bact_response_regulator"/>
</dbReference>
<keyword evidence="5" id="KW-1185">Reference proteome</keyword>
<dbReference type="InterPro" id="IPR011006">
    <property type="entry name" value="CheY-like_superfamily"/>
</dbReference>
<keyword evidence="1 2" id="KW-0597">Phosphoprotein</keyword>
<dbReference type="OrthoDB" id="7631574at2"/>
<evidence type="ECO:0000256" key="1">
    <source>
        <dbReference type="ARBA" id="ARBA00022553"/>
    </source>
</evidence>
<feature type="modified residue" description="4-aspartylphosphate" evidence="2">
    <location>
        <position position="53"/>
    </location>
</feature>
<reference evidence="4 5" key="1">
    <citation type="submission" date="2017-02" db="EMBL/GenBank/DDBJ databases">
        <authorList>
            <person name="Peterson S.W."/>
        </authorList>
    </citation>
    <scope>NUCLEOTIDE SEQUENCE [LARGE SCALE GENOMIC DNA]</scope>
    <source>
        <strain evidence="4 5">DSM 25262</strain>
    </source>
</reference>
<proteinExistence type="predicted"/>
<accession>A0A1T5JTJ8</accession>
<evidence type="ECO:0000313" key="5">
    <source>
        <dbReference type="Proteomes" id="UP000190961"/>
    </source>
</evidence>
<dbReference type="PANTHER" id="PTHR44591">
    <property type="entry name" value="STRESS RESPONSE REGULATOR PROTEIN 1"/>
    <property type="match status" value="1"/>
</dbReference>
<name>A0A1T5JTJ8_9BACT</name>
<sequence>MTKKIMVVEDTPDLLQHVTDFLTMEGYDVEPCANGHEAYKRLVYSIPDLIITDLLMPKLDGFALIEKIAQDKMMRNIPIAIFSAKPPHENEARALSLNVKAFIKKPCSLDDLHEVIKSILDK</sequence>
<organism evidence="4 5">
    <name type="scientific">Ohtaekwangia koreensis</name>
    <dbReference type="NCBI Taxonomy" id="688867"/>
    <lineage>
        <taxon>Bacteria</taxon>
        <taxon>Pseudomonadati</taxon>
        <taxon>Bacteroidota</taxon>
        <taxon>Cytophagia</taxon>
        <taxon>Cytophagales</taxon>
        <taxon>Fulvivirgaceae</taxon>
        <taxon>Ohtaekwangia</taxon>
    </lineage>
</organism>
<evidence type="ECO:0000313" key="4">
    <source>
        <dbReference type="EMBL" id="SKC54691.1"/>
    </source>
</evidence>
<dbReference type="SUPFAM" id="SSF52172">
    <property type="entry name" value="CheY-like"/>
    <property type="match status" value="1"/>
</dbReference>
<protein>
    <submittedName>
        <fullName evidence="4">Response regulator receiver domain-containing protein</fullName>
    </submittedName>
</protein>
<feature type="domain" description="Response regulatory" evidence="3">
    <location>
        <begin position="4"/>
        <end position="120"/>
    </location>
</feature>
<dbReference type="RefSeq" id="WP_079686003.1">
    <property type="nucleotide sequence ID" value="NZ_FUZU01000001.1"/>
</dbReference>
<dbReference type="GO" id="GO:0000160">
    <property type="term" value="P:phosphorelay signal transduction system"/>
    <property type="evidence" value="ECO:0007669"/>
    <property type="project" value="InterPro"/>
</dbReference>
<dbReference type="Gene3D" id="3.40.50.2300">
    <property type="match status" value="1"/>
</dbReference>
<dbReference type="PROSITE" id="PS50110">
    <property type="entry name" value="RESPONSE_REGULATORY"/>
    <property type="match status" value="1"/>
</dbReference>
<dbReference type="PANTHER" id="PTHR44591:SF3">
    <property type="entry name" value="RESPONSE REGULATORY DOMAIN-CONTAINING PROTEIN"/>
    <property type="match status" value="1"/>
</dbReference>
<dbReference type="Proteomes" id="UP000190961">
    <property type="component" value="Unassembled WGS sequence"/>
</dbReference>
<dbReference type="CDD" id="cd00156">
    <property type="entry name" value="REC"/>
    <property type="match status" value="1"/>
</dbReference>
<dbReference type="Pfam" id="PF00072">
    <property type="entry name" value="Response_reg"/>
    <property type="match status" value="1"/>
</dbReference>
<dbReference type="AlphaFoldDB" id="A0A1T5JTJ8"/>
<evidence type="ECO:0000259" key="3">
    <source>
        <dbReference type="PROSITE" id="PS50110"/>
    </source>
</evidence>
<evidence type="ECO:0000256" key="2">
    <source>
        <dbReference type="PROSITE-ProRule" id="PRU00169"/>
    </source>
</evidence>
<gene>
    <name evidence="4" type="ORF">SAMN05660236_1469</name>
</gene>
<dbReference type="EMBL" id="FUZU01000001">
    <property type="protein sequence ID" value="SKC54691.1"/>
    <property type="molecule type" value="Genomic_DNA"/>
</dbReference>
<dbReference type="SMART" id="SM00448">
    <property type="entry name" value="REC"/>
    <property type="match status" value="1"/>
</dbReference>
<dbReference type="STRING" id="688867.SAMN05660236_1469"/>
<dbReference type="InterPro" id="IPR001789">
    <property type="entry name" value="Sig_transdc_resp-reg_receiver"/>
</dbReference>